<dbReference type="Gene3D" id="3.90.550.10">
    <property type="entry name" value="Spore Coat Polysaccharide Biosynthesis Protein SpsA, Chain A"/>
    <property type="match status" value="1"/>
</dbReference>
<evidence type="ECO:0000313" key="2">
    <source>
        <dbReference type="EMBL" id="QBC42814.1"/>
    </source>
</evidence>
<evidence type="ECO:0000259" key="1">
    <source>
        <dbReference type="Pfam" id="PF00535"/>
    </source>
</evidence>
<gene>
    <name evidence="2" type="ORF">C1H71_04105</name>
</gene>
<dbReference type="SUPFAM" id="SSF53448">
    <property type="entry name" value="Nucleotide-diphospho-sugar transferases"/>
    <property type="match status" value="1"/>
</dbReference>
<feature type="domain" description="Glycosyltransferase 2-like" evidence="1">
    <location>
        <begin position="8"/>
        <end position="136"/>
    </location>
</feature>
<dbReference type="Pfam" id="PF00535">
    <property type="entry name" value="Glycos_transf_2"/>
    <property type="match status" value="1"/>
</dbReference>
<dbReference type="PANTHER" id="PTHR22916">
    <property type="entry name" value="GLYCOSYLTRANSFERASE"/>
    <property type="match status" value="1"/>
</dbReference>
<dbReference type="KEGG" id="ifl:C1H71_04105"/>
<dbReference type="InterPro" id="IPR029044">
    <property type="entry name" value="Nucleotide-diphossugar_trans"/>
</dbReference>
<keyword evidence="2" id="KW-0808">Transferase</keyword>
<dbReference type="EMBL" id="CP025781">
    <property type="protein sequence ID" value="QBC42814.1"/>
    <property type="molecule type" value="Genomic_DNA"/>
</dbReference>
<dbReference type="Proteomes" id="UP000515917">
    <property type="component" value="Chromosome"/>
</dbReference>
<dbReference type="InterPro" id="IPR001173">
    <property type="entry name" value="Glyco_trans_2-like"/>
</dbReference>
<reference evidence="2 3" key="1">
    <citation type="submission" date="2018-01" db="EMBL/GenBank/DDBJ databases">
        <title>Genome sequence of Iodobacter sp. strain PCH194 isolated from Indian Trans-Himalaya.</title>
        <authorList>
            <person name="Kumar V."/>
            <person name="Thakur V."/>
            <person name="Kumar S."/>
            <person name="Singh D."/>
        </authorList>
    </citation>
    <scope>NUCLEOTIDE SEQUENCE [LARGE SCALE GENOMIC DNA]</scope>
    <source>
        <strain evidence="2 3">PCH194</strain>
    </source>
</reference>
<protein>
    <submittedName>
        <fullName evidence="2">Fucosyl transferase</fullName>
    </submittedName>
</protein>
<dbReference type="RefSeq" id="WP_130105430.1">
    <property type="nucleotide sequence ID" value="NZ_CP025781.1"/>
</dbReference>
<dbReference type="GO" id="GO:0016758">
    <property type="term" value="F:hexosyltransferase activity"/>
    <property type="evidence" value="ECO:0007669"/>
    <property type="project" value="UniProtKB-ARBA"/>
</dbReference>
<evidence type="ECO:0000313" key="3">
    <source>
        <dbReference type="Proteomes" id="UP000515917"/>
    </source>
</evidence>
<dbReference type="AlphaFoldDB" id="A0A7G3G6I2"/>
<dbReference type="PANTHER" id="PTHR22916:SF3">
    <property type="entry name" value="UDP-GLCNAC:BETAGAL BETA-1,3-N-ACETYLGLUCOSAMINYLTRANSFERASE-LIKE PROTEIN 1"/>
    <property type="match status" value="1"/>
</dbReference>
<proteinExistence type="predicted"/>
<sequence>MTPLPKVSFVLPCYNSAAYLQATLDSISQQSFKDFECIAVDDGSNDHTLAILQQHAKQDPRFAIITRENRGLIATLNEAIALAKGEWIARMDADDICHPQRIEKQLQRLQATGSDVCGSWIRFFGDKSGEWMTPSTDGAIKAMLLFNSAFAHPSVIARTTLLKMYPYPPHAVHAEDYALWCLLAEVGAHFTAVPEVLLDYRCHTGQITQSKKDQLRSTAQGIRSKYAARTLPAALQKNAAHFVELAEPARVLSRTEFDWMCNFYLTLAAAWPASRDILGEVWVDTLQRTSGSNLLLLAKIHSLSKALPVPASERPKLKRQLIRCFVGDTLWQWLKRVKKS</sequence>
<dbReference type="CDD" id="cd00761">
    <property type="entry name" value="Glyco_tranf_GTA_type"/>
    <property type="match status" value="1"/>
</dbReference>
<keyword evidence="3" id="KW-1185">Reference proteome</keyword>
<name>A0A7G3G6I2_9NEIS</name>
<organism evidence="2 3">
    <name type="scientific">Iodobacter fluviatilis</name>
    <dbReference type="NCBI Taxonomy" id="537"/>
    <lineage>
        <taxon>Bacteria</taxon>
        <taxon>Pseudomonadati</taxon>
        <taxon>Pseudomonadota</taxon>
        <taxon>Betaproteobacteria</taxon>
        <taxon>Neisseriales</taxon>
        <taxon>Chitinibacteraceae</taxon>
        <taxon>Iodobacter</taxon>
    </lineage>
</organism>
<accession>A0A7G3G6I2</accession>